<dbReference type="EMBL" id="KN880444">
    <property type="protein sequence ID" value="KIY72359.1"/>
    <property type="molecule type" value="Genomic_DNA"/>
</dbReference>
<dbReference type="GO" id="GO:0033615">
    <property type="term" value="P:mitochondrial proton-transporting ATP synthase complex assembly"/>
    <property type="evidence" value="ECO:0007669"/>
    <property type="project" value="TreeGrafter"/>
</dbReference>
<accession>A0A0D7BQB2</accession>
<sequence>MSMSWLPRAGLPIRRACCRRALHTSLAVREDKPEHEKVLLPDPDRNVPYEEPYSHEALPYLSRPLGVRERPTTVRKSMKEKLAAYLDYDKIVADRRHLVKEASKGYFHDLNVTRRHGGKTWIAPKSLIRTDQSLYFPDIEGKNLNGQMKHTTDMCIGRVSIVAMITTQISEIHAKGFTQTTVNRFSSNPLFQYVQINLQENMLKSLLVNLFVSNLQKTIPKELHHAYLVSSQNMEYEREPLAMTNSRIGYVFLVDEDLKVRWGGCADAMPEEEQALEVCTGVLLKRLEERRAQEVDQASSNAST</sequence>
<dbReference type="STRING" id="1314674.A0A0D7BQB2"/>
<keyword evidence="2" id="KW-1185">Reference proteome</keyword>
<dbReference type="AlphaFoldDB" id="A0A0D7BQB2"/>
<dbReference type="Pfam" id="PF05176">
    <property type="entry name" value="ATP-synt_10"/>
    <property type="match status" value="1"/>
</dbReference>
<gene>
    <name evidence="1" type="ORF">CYLTODRAFT_388706</name>
</gene>
<dbReference type="PANTHER" id="PTHR28106:SF1">
    <property type="entry name" value="MITOCHONDRIAL ATPASE COMPLEX SUBUNIT ATP10"/>
    <property type="match status" value="1"/>
</dbReference>
<dbReference type="Proteomes" id="UP000054007">
    <property type="component" value="Unassembled WGS sequence"/>
</dbReference>
<reference evidence="1 2" key="1">
    <citation type="journal article" date="2015" name="Fungal Genet. Biol.">
        <title>Evolution of novel wood decay mechanisms in Agaricales revealed by the genome sequences of Fistulina hepatica and Cylindrobasidium torrendii.</title>
        <authorList>
            <person name="Floudas D."/>
            <person name="Held B.W."/>
            <person name="Riley R."/>
            <person name="Nagy L.G."/>
            <person name="Koehler G."/>
            <person name="Ransdell A.S."/>
            <person name="Younus H."/>
            <person name="Chow J."/>
            <person name="Chiniquy J."/>
            <person name="Lipzen A."/>
            <person name="Tritt A."/>
            <person name="Sun H."/>
            <person name="Haridas S."/>
            <person name="LaButti K."/>
            <person name="Ohm R.A."/>
            <person name="Kues U."/>
            <person name="Blanchette R.A."/>
            <person name="Grigoriev I.V."/>
            <person name="Minto R.E."/>
            <person name="Hibbett D.S."/>
        </authorList>
    </citation>
    <scope>NUCLEOTIDE SEQUENCE [LARGE SCALE GENOMIC DNA]</scope>
    <source>
        <strain evidence="1 2">FP15055 ss-10</strain>
    </source>
</reference>
<dbReference type="GO" id="GO:0005743">
    <property type="term" value="C:mitochondrial inner membrane"/>
    <property type="evidence" value="ECO:0007669"/>
    <property type="project" value="TreeGrafter"/>
</dbReference>
<protein>
    <submittedName>
        <fullName evidence="1">Uncharacterized protein</fullName>
    </submittedName>
</protein>
<name>A0A0D7BQB2_9AGAR</name>
<dbReference type="InterPro" id="IPR007849">
    <property type="entry name" value="ATP10"/>
</dbReference>
<dbReference type="OrthoDB" id="17089at2759"/>
<proteinExistence type="predicted"/>
<dbReference type="PANTHER" id="PTHR28106">
    <property type="entry name" value="MITOCHONDRIAL ATPASE COMPLEX SUBUNIT ATP10"/>
    <property type="match status" value="1"/>
</dbReference>
<evidence type="ECO:0000313" key="1">
    <source>
        <dbReference type="EMBL" id="KIY72359.1"/>
    </source>
</evidence>
<organism evidence="1 2">
    <name type="scientific">Cylindrobasidium torrendii FP15055 ss-10</name>
    <dbReference type="NCBI Taxonomy" id="1314674"/>
    <lineage>
        <taxon>Eukaryota</taxon>
        <taxon>Fungi</taxon>
        <taxon>Dikarya</taxon>
        <taxon>Basidiomycota</taxon>
        <taxon>Agaricomycotina</taxon>
        <taxon>Agaricomycetes</taxon>
        <taxon>Agaricomycetidae</taxon>
        <taxon>Agaricales</taxon>
        <taxon>Marasmiineae</taxon>
        <taxon>Physalacriaceae</taxon>
        <taxon>Cylindrobasidium</taxon>
    </lineage>
</organism>
<evidence type="ECO:0000313" key="2">
    <source>
        <dbReference type="Proteomes" id="UP000054007"/>
    </source>
</evidence>